<keyword evidence="1" id="KW-0472">Membrane</keyword>
<dbReference type="GeneID" id="82892065"/>
<reference evidence="2" key="1">
    <citation type="journal article" date="2022" name="Cell">
        <title>Design, construction, and in vivo augmentation of a complex gut microbiome.</title>
        <authorList>
            <person name="Cheng A.G."/>
            <person name="Ho P.Y."/>
            <person name="Aranda-Diaz A."/>
            <person name="Jain S."/>
            <person name="Yu F.B."/>
            <person name="Meng X."/>
            <person name="Wang M."/>
            <person name="Iakiviak M."/>
            <person name="Nagashima K."/>
            <person name="Zhao A."/>
            <person name="Murugkar P."/>
            <person name="Patil A."/>
            <person name="Atabakhsh K."/>
            <person name="Weakley A."/>
            <person name="Yan J."/>
            <person name="Brumbaugh A.R."/>
            <person name="Higginbottom S."/>
            <person name="Dimas A."/>
            <person name="Shiver A.L."/>
            <person name="Deutschbauer A."/>
            <person name="Neff N."/>
            <person name="Sonnenburg J.L."/>
            <person name="Huang K.C."/>
            <person name="Fischbach M.A."/>
        </authorList>
    </citation>
    <scope>NUCLEOTIDE SEQUENCE</scope>
    <source>
        <strain evidence="2">AP11</strain>
    </source>
</reference>
<keyword evidence="1" id="KW-0812">Transmembrane</keyword>
<proteinExistence type="predicted"/>
<evidence type="ECO:0000313" key="2">
    <source>
        <dbReference type="EMBL" id="UWN56969.1"/>
    </source>
</evidence>
<feature type="transmembrane region" description="Helical" evidence="1">
    <location>
        <begin position="305"/>
        <end position="322"/>
    </location>
</feature>
<sequence>MRKPNIRLWTRRLTLTAREAPAEMLLALYFFAIYSLNREHVLSGMADYLPLMPIFFALSLLTNRWCRSPRSRIAYRLSPLAAVPFLWADVGGWVHSVAYPVTLIVSALTVFAGGWQRDNARFVERVLRYLSDAIASGLIALAAFLASCAIFFSIVYIFNILDDCSRGFTEYAAMASLLVVWPVLFLILDRDSERDQGNGFASGPFLDVLSNYILTPALLIYTAILYLYFAKIAIGWSLPKGGIAYLVFGYTITALVVQASQTLLQRRRYDWYYRRFGPIALPALAMFWIGVLYRVHQYGFTEARAYLVVCGTVMTLTVLMQFDRRTARYLYATVTGAALLALFTYVPGMTAADIGVRSQSVRADRLIDRLELADPTGRLTLARLTHADSTQKKDLRNLYESLEYLRDERGEEYLRARYGIGTERALLDEVVPERFREYVEYGWEGEVDTIAVDGDVTLERGAEAVDLSGYSKLYPLQSYGDNRHTFYRTDDDTLYVEQGDRVLFRLSLRDMLAGQLEDMPYSPHGTISVDSLRNGADRLLEYRRDSVRLIFSRIVLERQGDGGLRILDLDMDYYLIR</sequence>
<feature type="transmembrane region" description="Helical" evidence="1">
    <location>
        <begin position="276"/>
        <end position="293"/>
    </location>
</feature>
<feature type="transmembrane region" description="Helical" evidence="1">
    <location>
        <begin position="209"/>
        <end position="230"/>
    </location>
</feature>
<organism evidence="2 3">
    <name type="scientific">Alistipes ihumii AP11</name>
    <dbReference type="NCBI Taxonomy" id="1211813"/>
    <lineage>
        <taxon>Bacteria</taxon>
        <taxon>Pseudomonadati</taxon>
        <taxon>Bacteroidota</taxon>
        <taxon>Bacteroidia</taxon>
        <taxon>Bacteroidales</taxon>
        <taxon>Rikenellaceae</taxon>
        <taxon>Alistipes</taxon>
    </lineage>
</organism>
<feature type="transmembrane region" description="Helical" evidence="1">
    <location>
        <begin position="20"/>
        <end position="36"/>
    </location>
</feature>
<feature type="transmembrane region" description="Helical" evidence="1">
    <location>
        <begin position="96"/>
        <end position="115"/>
    </location>
</feature>
<dbReference type="RefSeq" id="WP_019245702.1">
    <property type="nucleotide sequence ID" value="NZ_CAPH01000009.1"/>
</dbReference>
<keyword evidence="1" id="KW-1133">Transmembrane helix</keyword>
<gene>
    <name evidence="2" type="ORF">NQ491_09985</name>
</gene>
<keyword evidence="3" id="KW-1185">Reference proteome</keyword>
<feature type="transmembrane region" description="Helical" evidence="1">
    <location>
        <begin position="171"/>
        <end position="188"/>
    </location>
</feature>
<dbReference type="InterPro" id="IPR025291">
    <property type="entry name" value="DUF4153"/>
</dbReference>
<name>A0ABY5V010_9BACT</name>
<dbReference type="Pfam" id="PF13687">
    <property type="entry name" value="DUF4153"/>
    <property type="match status" value="1"/>
</dbReference>
<accession>A0ABY5V010</accession>
<feature type="transmembrane region" description="Helical" evidence="1">
    <location>
        <begin position="329"/>
        <end position="348"/>
    </location>
</feature>
<feature type="transmembrane region" description="Helical" evidence="1">
    <location>
        <begin position="242"/>
        <end position="264"/>
    </location>
</feature>
<dbReference type="EMBL" id="CP102294">
    <property type="protein sequence ID" value="UWN56969.1"/>
    <property type="molecule type" value="Genomic_DNA"/>
</dbReference>
<evidence type="ECO:0000313" key="3">
    <source>
        <dbReference type="Proteomes" id="UP001059295"/>
    </source>
</evidence>
<protein>
    <submittedName>
        <fullName evidence="2">DUF4153 domain-containing protein</fullName>
    </submittedName>
</protein>
<evidence type="ECO:0000256" key="1">
    <source>
        <dbReference type="SAM" id="Phobius"/>
    </source>
</evidence>
<feature type="transmembrane region" description="Helical" evidence="1">
    <location>
        <begin position="136"/>
        <end position="159"/>
    </location>
</feature>
<dbReference type="Proteomes" id="UP001059295">
    <property type="component" value="Chromosome"/>
</dbReference>